<name>A0A1A7BID0_9SPHN</name>
<feature type="chain" id="PRO_5008355014" evidence="1">
    <location>
        <begin position="27"/>
        <end position="288"/>
    </location>
</feature>
<organism evidence="2 3">
    <name type="scientific">Erythrobacter dokdonensis DSW-74</name>
    <dbReference type="NCBI Taxonomy" id="1300349"/>
    <lineage>
        <taxon>Bacteria</taxon>
        <taxon>Pseudomonadati</taxon>
        <taxon>Pseudomonadota</taxon>
        <taxon>Alphaproteobacteria</taxon>
        <taxon>Sphingomonadales</taxon>
        <taxon>Erythrobacteraceae</taxon>
        <taxon>Erythrobacter/Porphyrobacter group</taxon>
        <taxon>Erythrobacter</taxon>
    </lineage>
</organism>
<comment type="caution">
    <text evidence="2">The sequence shown here is derived from an EMBL/GenBank/DDBJ whole genome shotgun (WGS) entry which is preliminary data.</text>
</comment>
<dbReference type="AlphaFoldDB" id="A0A1A7BID0"/>
<dbReference type="Proteomes" id="UP000092484">
    <property type="component" value="Unassembled WGS sequence"/>
</dbReference>
<evidence type="ECO:0000256" key="1">
    <source>
        <dbReference type="SAM" id="SignalP"/>
    </source>
</evidence>
<keyword evidence="3" id="KW-1185">Reference proteome</keyword>
<dbReference type="EMBL" id="LZYB01000001">
    <property type="protein sequence ID" value="OBV12308.1"/>
    <property type="molecule type" value="Genomic_DNA"/>
</dbReference>
<proteinExistence type="predicted"/>
<sequence length="288" mass="30678">MALVKHSLALAGALAVTTALSAPARAADLPAAPPGAISLAGAFDHSRFDPAADTADWRCRGWRCNRWGGRWGRGWGRGWRRNRIDAGDVLIGAAIIGGIAAIASSNNRRVRTNDVVVVRDNDWRDDNRRFDDRRTERRSTGASGLDNAVDQCLTRIERDVRVDTVDNVERTGRGWLVSGALFNGSPFQCRIGNDGRIDDINFGGGGDWGAAPATTYTDRAEGQWSDTRYADARIAMGGMAQPQAAAPESFAARAPAQAGLADRPMPAYPGGPIPGEVIPETIDGDIGG</sequence>
<protein>
    <submittedName>
        <fullName evidence="2">Uncharacterized protein</fullName>
    </submittedName>
</protein>
<accession>A0A1A7BID0</accession>
<gene>
    <name evidence="2" type="ORF">I603_0439</name>
</gene>
<dbReference type="RefSeq" id="WP_068862159.1">
    <property type="nucleotide sequence ID" value="NZ_LZYB01000001.1"/>
</dbReference>
<evidence type="ECO:0000313" key="3">
    <source>
        <dbReference type="Proteomes" id="UP000092484"/>
    </source>
</evidence>
<dbReference type="PATRIC" id="fig|1300349.4.peg.435"/>
<evidence type="ECO:0000313" key="2">
    <source>
        <dbReference type="EMBL" id="OBV12308.1"/>
    </source>
</evidence>
<keyword evidence="1" id="KW-0732">Signal</keyword>
<feature type="signal peptide" evidence="1">
    <location>
        <begin position="1"/>
        <end position="26"/>
    </location>
</feature>
<reference evidence="2 3" key="1">
    <citation type="submission" date="2016-06" db="EMBL/GenBank/DDBJ databases">
        <title>Genome sequence of Porphyrobacter dokdonensis DSW-74.</title>
        <authorList>
            <person name="Kim J.F."/>
            <person name="Song J.Y."/>
        </authorList>
    </citation>
    <scope>NUCLEOTIDE SEQUENCE [LARGE SCALE GENOMIC DNA]</scope>
    <source>
        <strain evidence="2 3">DSW-74</strain>
    </source>
</reference>